<sequence>MKKLTTHYHNLDPDEWVVYLLECSDGTYYCGITNNICDRLEDHNFEGGSKYTRGRRPVDLIAISPKMSKSFALKIEHIVKQEQKRHKLLVFTKLWSMYMENSYQIEGKINHEWRIGGKLYSLDIKLL</sequence>
<protein>
    <submittedName>
        <fullName evidence="2">Putative endonuclease</fullName>
    </submittedName>
</protein>
<keyword evidence="2" id="KW-0255">Endonuclease</keyword>
<feature type="domain" description="GIY-YIG" evidence="1">
    <location>
        <begin position="14"/>
        <end position="90"/>
    </location>
</feature>
<dbReference type="EMBL" id="MT143000">
    <property type="protein sequence ID" value="QJA91617.1"/>
    <property type="molecule type" value="Genomic_DNA"/>
</dbReference>
<proteinExistence type="predicted"/>
<evidence type="ECO:0000313" key="2">
    <source>
        <dbReference type="EMBL" id="QJA91617.1"/>
    </source>
</evidence>
<reference evidence="2" key="1">
    <citation type="submission" date="2020-03" db="EMBL/GenBank/DDBJ databases">
        <title>The deep terrestrial virosphere.</title>
        <authorList>
            <person name="Holmfeldt K."/>
            <person name="Nilsson E."/>
            <person name="Simone D."/>
            <person name="Lopez-Fernandez M."/>
            <person name="Wu X."/>
            <person name="de Brujin I."/>
            <person name="Lundin D."/>
            <person name="Andersson A."/>
            <person name="Bertilsson S."/>
            <person name="Dopson M."/>
        </authorList>
    </citation>
    <scope>NUCLEOTIDE SEQUENCE</scope>
    <source>
        <strain evidence="2">MM415B03315</strain>
    </source>
</reference>
<dbReference type="PANTHER" id="PTHR34477">
    <property type="entry name" value="UPF0213 PROTEIN YHBQ"/>
    <property type="match status" value="1"/>
</dbReference>
<dbReference type="CDD" id="cd10456">
    <property type="entry name" value="GIY-YIG_UPF0213"/>
    <property type="match status" value="1"/>
</dbReference>
<accession>A0A6M3L9B8</accession>
<keyword evidence="2" id="KW-0378">Hydrolase</keyword>
<dbReference type="PROSITE" id="PS50164">
    <property type="entry name" value="GIY_YIG"/>
    <property type="match status" value="1"/>
</dbReference>
<organism evidence="2">
    <name type="scientific">viral metagenome</name>
    <dbReference type="NCBI Taxonomy" id="1070528"/>
    <lineage>
        <taxon>unclassified sequences</taxon>
        <taxon>metagenomes</taxon>
        <taxon>organismal metagenomes</taxon>
    </lineage>
</organism>
<dbReference type="InterPro" id="IPR050190">
    <property type="entry name" value="UPF0213_domain"/>
</dbReference>
<keyword evidence="2" id="KW-0540">Nuclease</keyword>
<gene>
    <name evidence="2" type="ORF">MM415B03315_0011</name>
</gene>
<dbReference type="Pfam" id="PF01541">
    <property type="entry name" value="GIY-YIG"/>
    <property type="match status" value="1"/>
</dbReference>
<dbReference type="InterPro" id="IPR035901">
    <property type="entry name" value="GIY-YIG_endonuc_sf"/>
</dbReference>
<dbReference type="InterPro" id="IPR000305">
    <property type="entry name" value="GIY-YIG_endonuc"/>
</dbReference>
<dbReference type="AlphaFoldDB" id="A0A6M3L9B8"/>
<dbReference type="PANTHER" id="PTHR34477:SF1">
    <property type="entry name" value="UPF0213 PROTEIN YHBQ"/>
    <property type="match status" value="1"/>
</dbReference>
<dbReference type="GO" id="GO:0004519">
    <property type="term" value="F:endonuclease activity"/>
    <property type="evidence" value="ECO:0007669"/>
    <property type="project" value="UniProtKB-KW"/>
</dbReference>
<dbReference type="SUPFAM" id="SSF82771">
    <property type="entry name" value="GIY-YIG endonuclease"/>
    <property type="match status" value="1"/>
</dbReference>
<evidence type="ECO:0000259" key="1">
    <source>
        <dbReference type="PROSITE" id="PS50164"/>
    </source>
</evidence>
<dbReference type="Gene3D" id="3.40.1440.10">
    <property type="entry name" value="GIY-YIG endonuclease"/>
    <property type="match status" value="1"/>
</dbReference>
<name>A0A6M3L9B8_9ZZZZ</name>